<dbReference type="AlphaFoldDB" id="A0A1E1XK37"/>
<accession>A0A1E1XK37</accession>
<protein>
    <submittedName>
        <fullName evidence="2">Uncharacterized protein</fullName>
    </submittedName>
</protein>
<reference evidence="2" key="1">
    <citation type="submission" date="2016-09" db="EMBL/GenBank/DDBJ databases">
        <authorList>
            <person name="Capua I."/>
            <person name="De Benedictis P."/>
            <person name="Joannis T."/>
            <person name="Lombin L.H."/>
            <person name="Cattoli G."/>
        </authorList>
    </citation>
    <scope>NUCLEOTIDE SEQUENCE</scope>
</reference>
<feature type="non-terminal residue" evidence="2">
    <location>
        <position position="218"/>
    </location>
</feature>
<feature type="region of interest" description="Disordered" evidence="1">
    <location>
        <begin position="1"/>
        <end position="218"/>
    </location>
</feature>
<evidence type="ECO:0000256" key="1">
    <source>
        <dbReference type="SAM" id="MobiDB-lite"/>
    </source>
</evidence>
<sequence length="218" mass="24082">GSPYRSAPATSEQNNRDGRTWNDGGADMSSSHGTGHVQASHHGGGGDAHWNSVPRPPYDGAQCRPWLGGPQQPAPPWNAGNFPGTAGLQRLPPLPPHWRFGQPPWQAAPPPLLHQPPPQHPNRPWNSQDNTRHASGDQYGYVTEPQRCEAPWQGQEMQRPGPDFSFHSGPGRPDRQNQTPYRRAGQRNDSSPRHRWQGRPPRPSPSRRGGGSDEDDYP</sequence>
<evidence type="ECO:0000313" key="2">
    <source>
        <dbReference type="EMBL" id="JAT99554.1"/>
    </source>
</evidence>
<proteinExistence type="evidence at transcript level"/>
<dbReference type="EMBL" id="GFAA01003880">
    <property type="protein sequence ID" value="JAT99554.1"/>
    <property type="molecule type" value="mRNA"/>
</dbReference>
<feature type="non-terminal residue" evidence="2">
    <location>
        <position position="1"/>
    </location>
</feature>
<reference evidence="2" key="2">
    <citation type="journal article" date="2017" name="Front. Cell. Infect. Microbiol.">
        <title>Analysis of the Salivary Gland Transcriptome of Unfed and Partially Fed Amblyomma sculptum Ticks and Descriptive Proteome of the Saliva.</title>
        <authorList>
            <person name="Esteves E."/>
            <person name="Maruyama S.R."/>
            <person name="Kawahara R."/>
            <person name="Fujita A."/>
            <person name="Martins L.A."/>
            <person name="Righi A.A."/>
            <person name="Costa F.B."/>
            <person name="Palmisano G."/>
            <person name="Labruna M.B."/>
            <person name="Sa-Nunes A."/>
            <person name="Ribeiro J.M.C."/>
            <person name="Fogaca A.C."/>
        </authorList>
    </citation>
    <scope>NUCLEOTIDE SEQUENCE</scope>
</reference>
<organism evidence="2">
    <name type="scientific">Amblyomma sculptum</name>
    <name type="common">Tick</name>
    <dbReference type="NCBI Taxonomy" id="1581419"/>
    <lineage>
        <taxon>Eukaryota</taxon>
        <taxon>Metazoa</taxon>
        <taxon>Ecdysozoa</taxon>
        <taxon>Arthropoda</taxon>
        <taxon>Chelicerata</taxon>
        <taxon>Arachnida</taxon>
        <taxon>Acari</taxon>
        <taxon>Parasitiformes</taxon>
        <taxon>Ixodida</taxon>
        <taxon>Ixodoidea</taxon>
        <taxon>Ixodidae</taxon>
        <taxon>Amblyomminae</taxon>
        <taxon>Amblyomma</taxon>
    </lineage>
</organism>
<name>A0A1E1XK37_AMBSC</name>
<feature type="compositionally biased region" description="Pro residues" evidence="1">
    <location>
        <begin position="106"/>
        <end position="121"/>
    </location>
</feature>